<dbReference type="InterPro" id="IPR043502">
    <property type="entry name" value="DNA/RNA_pol_sf"/>
</dbReference>
<dbReference type="InterPro" id="IPR036691">
    <property type="entry name" value="Endo/exonu/phosph_ase_sf"/>
</dbReference>
<evidence type="ECO:0000259" key="1">
    <source>
        <dbReference type="PROSITE" id="PS50878"/>
    </source>
</evidence>
<dbReference type="Pfam" id="PF00078">
    <property type="entry name" value="RVT_1"/>
    <property type="match status" value="1"/>
</dbReference>
<dbReference type="Gene3D" id="3.60.10.10">
    <property type="entry name" value="Endonuclease/exonuclease/phosphatase"/>
    <property type="match status" value="1"/>
</dbReference>
<evidence type="ECO:0000313" key="3">
    <source>
        <dbReference type="Proteomes" id="UP001107558"/>
    </source>
</evidence>
<dbReference type="Pfam" id="PF14529">
    <property type="entry name" value="Exo_endo_phos_2"/>
    <property type="match status" value="1"/>
</dbReference>
<comment type="caution">
    <text evidence="2">The sequence shown here is derived from an EMBL/GenBank/DDBJ whole genome shotgun (WGS) entry which is preliminary data.</text>
</comment>
<dbReference type="SUPFAM" id="SSF56219">
    <property type="entry name" value="DNase I-like"/>
    <property type="match status" value="1"/>
</dbReference>
<name>A0A9J6B9S5_POLVA</name>
<proteinExistence type="predicted"/>
<dbReference type="PANTHER" id="PTHR19446">
    <property type="entry name" value="REVERSE TRANSCRIPTASES"/>
    <property type="match status" value="1"/>
</dbReference>
<dbReference type="InterPro" id="IPR000477">
    <property type="entry name" value="RT_dom"/>
</dbReference>
<feature type="domain" description="Reverse transcriptase" evidence="1">
    <location>
        <begin position="472"/>
        <end position="743"/>
    </location>
</feature>
<dbReference type="AlphaFoldDB" id="A0A9J6B9S5"/>
<dbReference type="SUPFAM" id="SSF56672">
    <property type="entry name" value="DNA/RNA polymerases"/>
    <property type="match status" value="1"/>
</dbReference>
<protein>
    <recommendedName>
        <fullName evidence="1">Reverse transcriptase domain-containing protein</fullName>
    </recommendedName>
</protein>
<dbReference type="EMBL" id="JADBJN010000004">
    <property type="protein sequence ID" value="KAG5666625.1"/>
    <property type="molecule type" value="Genomic_DNA"/>
</dbReference>
<gene>
    <name evidence="2" type="ORF">PVAND_014641</name>
</gene>
<dbReference type="PROSITE" id="PS50878">
    <property type="entry name" value="RT_POL"/>
    <property type="match status" value="1"/>
</dbReference>
<reference evidence="2" key="1">
    <citation type="submission" date="2021-03" db="EMBL/GenBank/DDBJ databases">
        <title>Chromosome level genome of the anhydrobiotic midge Polypedilum vanderplanki.</title>
        <authorList>
            <person name="Yoshida Y."/>
            <person name="Kikawada T."/>
            <person name="Gusev O."/>
        </authorList>
    </citation>
    <scope>NUCLEOTIDE SEQUENCE</scope>
    <source>
        <strain evidence="2">NIAS01</strain>
        <tissue evidence="2">Whole body or cell culture</tissue>
    </source>
</reference>
<dbReference type="GO" id="GO:0071897">
    <property type="term" value="P:DNA biosynthetic process"/>
    <property type="evidence" value="ECO:0007669"/>
    <property type="project" value="UniProtKB-ARBA"/>
</dbReference>
<dbReference type="CDD" id="cd01650">
    <property type="entry name" value="RT_nLTR_like"/>
    <property type="match status" value="1"/>
</dbReference>
<organism evidence="2 3">
    <name type="scientific">Polypedilum vanderplanki</name>
    <name type="common">Sleeping chironomid midge</name>
    <dbReference type="NCBI Taxonomy" id="319348"/>
    <lineage>
        <taxon>Eukaryota</taxon>
        <taxon>Metazoa</taxon>
        <taxon>Ecdysozoa</taxon>
        <taxon>Arthropoda</taxon>
        <taxon>Hexapoda</taxon>
        <taxon>Insecta</taxon>
        <taxon>Pterygota</taxon>
        <taxon>Neoptera</taxon>
        <taxon>Endopterygota</taxon>
        <taxon>Diptera</taxon>
        <taxon>Nematocera</taxon>
        <taxon>Chironomoidea</taxon>
        <taxon>Chironomidae</taxon>
        <taxon>Chironominae</taxon>
        <taxon>Polypedilum</taxon>
        <taxon>Polypedilum</taxon>
    </lineage>
</organism>
<keyword evidence="3" id="KW-1185">Reference proteome</keyword>
<dbReference type="Proteomes" id="UP001107558">
    <property type="component" value="Chromosome 4"/>
</dbReference>
<sequence length="947" mass="109516">MTRKTTNNLKNTETVRRNFIDIIILTETWSRNNERFDTYKINNYQNFSVNRTTGDKGGGILVYIHKKYNAIEEDSKINDDIEFLLVKIFIGNELWHILGVYRRPQSDLENFLTELEEIISKTDVNRLIVAGDFNINVLEYNAKTSLYLDSLRSLNLHVTNGAISRDNSLLRNSGSLLDHCLINCNKKKFITLTSERIKKMSDHNMIILLMQLDKPVEFRTRLIKFKTDEKAASDDINWSLFNCEISSSHDNVDLYWESFHNLISNTVEKHTKKKIIRLPKNETTLPVWANSKYQSMLHTLNNLADKIDRLKVREKPCDSLELKYMDLNLIRNEYGSVIAKLYYKNKSLQSHKEAWKVINELSGRRKKKEQLLLYTDCGETIVDELVIANRFQDKFLSIVGQNYETDKLNNHSYFGSSMLTSFVFEEVTPVLIQNIISSLPTKSSTGYDNISTNLIKNVNELASIHLSNIFNLMISEGTYPNGLKTSLIVPIHKGDNKSNINNYRPISLLPCVDKIFEKIMFGQMSNWMEKNCLHDRFQYGFRERKGCQEAIAMALNVINRAIDENKSVAIISFDIAKAFDNVNLKILMRKLYFLGFRSLAYDLIENFLTNRKQKVKYNNSFSYVGNIYRGVPQGANGGPFLFTCMINDMKDLSTHSTLLKYADDLLLILPLENNLSDSALNKNLLIHDLNTLREYYNSNDLILNCEKSKYLIIGNNLDDELEVYLRKQNIAKCDSLMYLGFKLCTDQHIKCHVDKVAKSLASSINALRIMKKELPTSALKSFYFAHIYSHLNYCSFALLKAKSTDVDRLQKLQNKTLKIIQGLPRLFPTKELFCNIFPDSLSIIGIIYLSAIVMVKKAVETKDDSLPRITRFRESARNRNLYITPGRKRELRSDITHVGCKLFNQLPENIKSIHELSRFKKEVKSYLLQHTESLLRTRQFTSNLINL</sequence>
<dbReference type="InterPro" id="IPR005135">
    <property type="entry name" value="Endo/exonuclease/phosphatase"/>
</dbReference>
<evidence type="ECO:0000313" key="2">
    <source>
        <dbReference type="EMBL" id="KAG5666625.1"/>
    </source>
</evidence>
<accession>A0A9J6B9S5</accession>
<dbReference type="OrthoDB" id="7763606at2759"/>
<dbReference type="GO" id="GO:0003824">
    <property type="term" value="F:catalytic activity"/>
    <property type="evidence" value="ECO:0007669"/>
    <property type="project" value="InterPro"/>
</dbReference>